<reference evidence="2" key="1">
    <citation type="journal article" date="2023" name="Hortic. Res.">
        <title>A chromosome-level phased genome enabling allele-level studies in sweet orange: a case study on citrus Huanglongbing tolerance.</title>
        <authorList>
            <person name="Wu B."/>
            <person name="Yu Q."/>
            <person name="Deng Z."/>
            <person name="Duan Y."/>
            <person name="Luo F."/>
            <person name="Gmitter F. Jr."/>
        </authorList>
    </citation>
    <scope>NUCLEOTIDE SEQUENCE [LARGE SCALE GENOMIC DNA]</scope>
    <source>
        <strain evidence="2">cv. Valencia</strain>
    </source>
</reference>
<dbReference type="Proteomes" id="UP000829398">
    <property type="component" value="Chromosome 5"/>
</dbReference>
<evidence type="ECO:0000313" key="1">
    <source>
        <dbReference type="EMBL" id="KAH9759089.1"/>
    </source>
</evidence>
<organism evidence="1 2">
    <name type="scientific">Citrus sinensis</name>
    <name type="common">Sweet orange</name>
    <name type="synonym">Citrus aurantium var. sinensis</name>
    <dbReference type="NCBI Taxonomy" id="2711"/>
    <lineage>
        <taxon>Eukaryota</taxon>
        <taxon>Viridiplantae</taxon>
        <taxon>Streptophyta</taxon>
        <taxon>Embryophyta</taxon>
        <taxon>Tracheophyta</taxon>
        <taxon>Spermatophyta</taxon>
        <taxon>Magnoliopsida</taxon>
        <taxon>eudicotyledons</taxon>
        <taxon>Gunneridae</taxon>
        <taxon>Pentapetalae</taxon>
        <taxon>rosids</taxon>
        <taxon>malvids</taxon>
        <taxon>Sapindales</taxon>
        <taxon>Rutaceae</taxon>
        <taxon>Aurantioideae</taxon>
        <taxon>Citrus</taxon>
    </lineage>
</organism>
<gene>
    <name evidence="1" type="ORF">KPL71_016896</name>
</gene>
<comment type="caution">
    <text evidence="1">The sequence shown here is derived from an EMBL/GenBank/DDBJ whole genome shotgun (WGS) entry which is preliminary data.</text>
</comment>
<dbReference type="EMBL" id="CM039174">
    <property type="protein sequence ID" value="KAH9759089.1"/>
    <property type="molecule type" value="Genomic_DNA"/>
</dbReference>
<name>A0ACB8KXC1_CITSI</name>
<accession>A0ACB8KXC1</accession>
<sequence length="309" mass="34377">MKRSGCGGSDYYSRFHNLNITMDESELEAAVILLELPYLMAGSEPPSRHEFSLKWGATRKRSSLISSLQSQPSVPVAVVGPTPTPTPTPTPSTCETEKEKRSKALSPASPLLFSPSESDEKTKHHSKPKLSLKREINKLKGYYDQQKALNLKLKEAVKERMIYELQMQQPQSQLSLDNAMESTSIQGAVQFDVRNQHQQSPYVAHQQPLIMDRTAHNIKSSEYQNGQKQKQNVSCLSSNGGGLFMVKGNRVGPSLPLDLNAPLEESFAMEFGNSGDTISRAALAAQARQKRIQICRSKTTNKLRTPFCR</sequence>
<evidence type="ECO:0000313" key="2">
    <source>
        <dbReference type="Proteomes" id="UP000829398"/>
    </source>
</evidence>
<protein>
    <submittedName>
        <fullName evidence="1">Uncharacterized protein</fullName>
    </submittedName>
</protein>
<proteinExistence type="predicted"/>
<keyword evidence="2" id="KW-1185">Reference proteome</keyword>